<evidence type="ECO:0000313" key="9">
    <source>
        <dbReference type="Proteomes" id="UP000664417"/>
    </source>
</evidence>
<evidence type="ECO:0000256" key="3">
    <source>
        <dbReference type="ARBA" id="ARBA00022692"/>
    </source>
</evidence>
<gene>
    <name evidence="8" type="ORF">J3U88_20850</name>
</gene>
<keyword evidence="1" id="KW-1003">Cell membrane</keyword>
<dbReference type="AlphaFoldDB" id="A0A8J7U5K2"/>
<organism evidence="8 9">
    <name type="scientific">Acanthopleuribacter pedis</name>
    <dbReference type="NCBI Taxonomy" id="442870"/>
    <lineage>
        <taxon>Bacteria</taxon>
        <taxon>Pseudomonadati</taxon>
        <taxon>Acidobacteriota</taxon>
        <taxon>Holophagae</taxon>
        <taxon>Acanthopleuribacterales</taxon>
        <taxon>Acanthopleuribacteraceae</taxon>
        <taxon>Acanthopleuribacter</taxon>
    </lineage>
</organism>
<evidence type="ECO:0000256" key="5">
    <source>
        <dbReference type="ARBA" id="ARBA00023136"/>
    </source>
</evidence>
<dbReference type="RefSeq" id="WP_207860914.1">
    <property type="nucleotide sequence ID" value="NZ_JAFREP010000020.1"/>
</dbReference>
<dbReference type="EMBL" id="JAFREP010000020">
    <property type="protein sequence ID" value="MBO1320939.1"/>
    <property type="molecule type" value="Genomic_DNA"/>
</dbReference>
<proteinExistence type="predicted"/>
<sequence length="108" mass="12555">MRRRRIIVVLSLLLFLSFVASTLFGDSGLLMNMQVKNEHQRLAEERGRLVSENHRLQREIQALKNNPRKIEAVSRAEYGFARPGEVVFYFPTDEQAPVQVYQRPKDSP</sequence>
<dbReference type="Pfam" id="PF04977">
    <property type="entry name" value="DivIC"/>
    <property type="match status" value="1"/>
</dbReference>
<keyword evidence="6" id="KW-0131">Cell cycle</keyword>
<keyword evidence="5" id="KW-0472">Membrane</keyword>
<keyword evidence="9" id="KW-1185">Reference proteome</keyword>
<feature type="coiled-coil region" evidence="7">
    <location>
        <begin position="39"/>
        <end position="66"/>
    </location>
</feature>
<evidence type="ECO:0000256" key="7">
    <source>
        <dbReference type="SAM" id="Coils"/>
    </source>
</evidence>
<evidence type="ECO:0000313" key="8">
    <source>
        <dbReference type="EMBL" id="MBO1320939.1"/>
    </source>
</evidence>
<keyword evidence="2" id="KW-0132">Cell division</keyword>
<dbReference type="InterPro" id="IPR023081">
    <property type="entry name" value="Cell_div_FtsB"/>
</dbReference>
<protein>
    <submittedName>
        <fullName evidence="8">Septum formation initiator family protein</fullName>
    </submittedName>
</protein>
<keyword evidence="7" id="KW-0175">Coiled coil</keyword>
<evidence type="ECO:0000256" key="1">
    <source>
        <dbReference type="ARBA" id="ARBA00022475"/>
    </source>
</evidence>
<dbReference type="GO" id="GO:0030428">
    <property type="term" value="C:cell septum"/>
    <property type="evidence" value="ECO:0007669"/>
    <property type="project" value="TreeGrafter"/>
</dbReference>
<accession>A0A8J7U5K2</accession>
<dbReference type="GO" id="GO:0043093">
    <property type="term" value="P:FtsZ-dependent cytokinesis"/>
    <property type="evidence" value="ECO:0007669"/>
    <property type="project" value="TreeGrafter"/>
</dbReference>
<dbReference type="InterPro" id="IPR007060">
    <property type="entry name" value="FtsL/DivIC"/>
</dbReference>
<evidence type="ECO:0000256" key="4">
    <source>
        <dbReference type="ARBA" id="ARBA00022989"/>
    </source>
</evidence>
<reference evidence="8" key="1">
    <citation type="submission" date="2021-03" db="EMBL/GenBank/DDBJ databases">
        <authorList>
            <person name="Wang G."/>
        </authorList>
    </citation>
    <scope>NUCLEOTIDE SEQUENCE</scope>
    <source>
        <strain evidence="8">KCTC 12899</strain>
    </source>
</reference>
<evidence type="ECO:0000256" key="6">
    <source>
        <dbReference type="ARBA" id="ARBA00023306"/>
    </source>
</evidence>
<dbReference type="Proteomes" id="UP000664417">
    <property type="component" value="Unassembled WGS sequence"/>
</dbReference>
<dbReference type="PANTHER" id="PTHR37485:SF1">
    <property type="entry name" value="CELL DIVISION PROTEIN FTSB"/>
    <property type="match status" value="1"/>
</dbReference>
<keyword evidence="3" id="KW-0812">Transmembrane</keyword>
<comment type="caution">
    <text evidence="8">The sequence shown here is derived from an EMBL/GenBank/DDBJ whole genome shotgun (WGS) entry which is preliminary data.</text>
</comment>
<name>A0A8J7U5K2_9BACT</name>
<dbReference type="PANTHER" id="PTHR37485">
    <property type="entry name" value="CELL DIVISION PROTEIN FTSB"/>
    <property type="match status" value="1"/>
</dbReference>
<keyword evidence="4" id="KW-1133">Transmembrane helix</keyword>
<evidence type="ECO:0000256" key="2">
    <source>
        <dbReference type="ARBA" id="ARBA00022618"/>
    </source>
</evidence>